<evidence type="ECO:0000259" key="4">
    <source>
        <dbReference type="Pfam" id="PF05592"/>
    </source>
</evidence>
<accession>A0ABV6QN68</accession>
<comment type="catalytic activity">
    <reaction evidence="1">
        <text>Hydrolysis of terminal non-reducing alpha-L-rhamnose residues in alpha-L-rhamnosides.</text>
        <dbReference type="EC" id="3.2.1.40"/>
    </reaction>
</comment>
<evidence type="ECO:0000259" key="7">
    <source>
        <dbReference type="Pfam" id="PF17390"/>
    </source>
</evidence>
<dbReference type="Pfam" id="PF05592">
    <property type="entry name" value="Bac_rhamnosid"/>
    <property type="match status" value="1"/>
</dbReference>
<sequence>MTDDARPSRRLVLGSVAATAASASVVSAPVEAADESAQWPAGGPLSVERLTVEYADEPLGIDVERPRLAWIATAPGYGATQSAYQVIVASRPELLKPGQADVWDSGKVETSRSIGVQYGGPALTARTRYHWRVRLWDGRGRVGAWSKPAWFETGLLDEGFGSASWIGATPAEVWDLAGASWIWTATAPAGSRWFRHRASVPAGVTSARLVATADDDFTLWLNGEQVLSAPQRTDGWRVAQTADVTHLIGTAITFAAAATNHPGPSVNPAGLLVKLVLDTPDGPMVVTTDNNWRVFETEVPGWTAADFDDSGWPAATAIAPYGQGPWGSDVAVNREQPAPLLRRAFTLAKPVTRARLYACGLAYQDLRINGKRVGNAVLDPGFTDYDHTLLYVTHDVTGLLRKGENALGAELGRGFFGLTTPNVWRWHQAPWNGEPRLIARLVVDHPDGTTTEIRSDQQWRVTNGPTVSNSLFSGETYDARLLPKAWDTAGFDDAAWTTVASLPAPRGTLTAQQHEPIRVIETVAQSKISALRPGVWVVDFGRTTAGWTRLRVAVPAGTKVSLRYGETLREDGTVAAENPHVQVARFQLDEFIAAGNGVEEWEPRFSYKGFRYVQVEGVTEQPGLVMRVAHSDVREVTSFSASRPRYELLEKTMRRTVLNNLHGIPTDTPTYEKNGWTGDAQVGAPTMAATLDMARFFTKWLSDLRDSQVESGQLPVIVPSGGWGYRELAPATEWTTVYPFVLREMHRWYGDERLLAEHWEPVLRYLDWELGRVTDGLSPTVLGDWIPPGSDGPPPEDPRITATSYLHRALIAIAEVGELTGRGDDASRLRQAAAGLKAGLNAAFLDTTRGLYRTARDPGYRQTSNAVPLAFGLVPDEFVPRVVENLVADITARGDHLNTGCLGVVTLLPVLTRYGHADVAAKLALQRTYPSWGYWLDSGADTMWEMWETTTRSRNHYFHGTVAQWLLENVAGVRNAAGGWQRLVIRPDARSQVTWAALKTDTVRGRVAASWRQTGRVLHLEAQIPVGATAEIHVPAARAADVSVVPAPYAGPPRYEAGYAIYTVGSGHWHFVTRSA</sequence>
<evidence type="ECO:0000256" key="1">
    <source>
        <dbReference type="ARBA" id="ARBA00001445"/>
    </source>
</evidence>
<dbReference type="InterPro" id="IPR035398">
    <property type="entry name" value="Bac_rhamnosid_C"/>
</dbReference>
<protein>
    <recommendedName>
        <fullName evidence="2">alpha-L-rhamnosidase</fullName>
        <ecNumber evidence="2">3.2.1.40</ecNumber>
    </recommendedName>
</protein>
<comment type="caution">
    <text evidence="8">The sequence shown here is derived from an EMBL/GenBank/DDBJ whole genome shotgun (WGS) entry which is preliminary data.</text>
</comment>
<evidence type="ECO:0000259" key="5">
    <source>
        <dbReference type="Pfam" id="PF08531"/>
    </source>
</evidence>
<name>A0ABV6QN68_9ACTN</name>
<dbReference type="Gene3D" id="1.50.10.10">
    <property type="match status" value="1"/>
</dbReference>
<feature type="domain" description="Alpha-L-rhamnosidase six-hairpin glycosidase" evidence="6">
    <location>
        <begin position="635"/>
        <end position="970"/>
    </location>
</feature>
<organism evidence="8 9">
    <name type="scientific">Kribbella deserti</name>
    <dbReference type="NCBI Taxonomy" id="1926257"/>
    <lineage>
        <taxon>Bacteria</taxon>
        <taxon>Bacillati</taxon>
        <taxon>Actinomycetota</taxon>
        <taxon>Actinomycetes</taxon>
        <taxon>Propionibacteriales</taxon>
        <taxon>Kribbellaceae</taxon>
        <taxon>Kribbella</taxon>
    </lineage>
</organism>
<dbReference type="EMBL" id="JBHLTC010000022">
    <property type="protein sequence ID" value="MFC0626085.1"/>
    <property type="molecule type" value="Genomic_DNA"/>
</dbReference>
<dbReference type="PROSITE" id="PS51318">
    <property type="entry name" value="TAT"/>
    <property type="match status" value="1"/>
</dbReference>
<dbReference type="EC" id="3.2.1.40" evidence="2"/>
<dbReference type="PIRSF" id="PIRSF010631">
    <property type="entry name" value="A-rhamnsds"/>
    <property type="match status" value="1"/>
</dbReference>
<dbReference type="Pfam" id="PF17389">
    <property type="entry name" value="Bac_rhamnosid6H"/>
    <property type="match status" value="1"/>
</dbReference>
<proteinExistence type="predicted"/>
<feature type="domain" description="Alpha-L-rhamnosidase concanavalin-like" evidence="4">
    <location>
        <begin position="531"/>
        <end position="621"/>
    </location>
</feature>
<dbReference type="Proteomes" id="UP001589890">
    <property type="component" value="Unassembled WGS sequence"/>
</dbReference>
<dbReference type="GO" id="GO:0016787">
    <property type="term" value="F:hydrolase activity"/>
    <property type="evidence" value="ECO:0007669"/>
    <property type="project" value="UniProtKB-KW"/>
</dbReference>
<dbReference type="Pfam" id="PF25788">
    <property type="entry name" value="Ig_Rha78A_N"/>
    <property type="match status" value="1"/>
</dbReference>
<feature type="domain" description="Bacterial alpha-L-rhamnosidase N-terminal" evidence="5">
    <location>
        <begin position="349"/>
        <end position="521"/>
    </location>
</feature>
<dbReference type="Gene3D" id="2.60.40.10">
    <property type="entry name" value="Immunoglobulins"/>
    <property type="match status" value="1"/>
</dbReference>
<dbReference type="PANTHER" id="PTHR33307:SF6">
    <property type="entry name" value="ALPHA-RHAMNOSIDASE (EUROFUNG)-RELATED"/>
    <property type="match status" value="1"/>
</dbReference>
<dbReference type="Gene3D" id="2.60.120.260">
    <property type="entry name" value="Galactose-binding domain-like"/>
    <property type="match status" value="3"/>
</dbReference>
<dbReference type="PANTHER" id="PTHR33307">
    <property type="entry name" value="ALPHA-RHAMNOSIDASE (EUROFUNG)"/>
    <property type="match status" value="1"/>
</dbReference>
<dbReference type="InterPro" id="IPR006311">
    <property type="entry name" value="TAT_signal"/>
</dbReference>
<dbReference type="InterPro" id="IPR008928">
    <property type="entry name" value="6-hairpin_glycosidase_sf"/>
</dbReference>
<evidence type="ECO:0000259" key="6">
    <source>
        <dbReference type="Pfam" id="PF17389"/>
    </source>
</evidence>
<feature type="domain" description="Alpha-L-rhamnosidase C-terminal" evidence="7">
    <location>
        <begin position="972"/>
        <end position="1042"/>
    </location>
</feature>
<dbReference type="InterPro" id="IPR012341">
    <property type="entry name" value="6hp_glycosidase-like_sf"/>
</dbReference>
<dbReference type="InterPro" id="IPR008902">
    <property type="entry name" value="Rhamnosid_concanavalin"/>
</dbReference>
<dbReference type="Pfam" id="PF17390">
    <property type="entry name" value="Bac_rhamnosid_C"/>
    <property type="match status" value="1"/>
</dbReference>
<keyword evidence="3 8" id="KW-0378">Hydrolase</keyword>
<evidence type="ECO:0000256" key="3">
    <source>
        <dbReference type="ARBA" id="ARBA00022801"/>
    </source>
</evidence>
<dbReference type="Pfam" id="PF08531">
    <property type="entry name" value="Bac_rhamnosid_N"/>
    <property type="match status" value="1"/>
</dbReference>
<evidence type="ECO:0000313" key="8">
    <source>
        <dbReference type="EMBL" id="MFC0626085.1"/>
    </source>
</evidence>
<dbReference type="InterPro" id="IPR013737">
    <property type="entry name" value="Bac_rhamnosid_N"/>
</dbReference>
<dbReference type="InterPro" id="IPR013783">
    <property type="entry name" value="Ig-like_fold"/>
</dbReference>
<dbReference type="InterPro" id="IPR016007">
    <property type="entry name" value="Alpha_rhamnosid"/>
</dbReference>
<dbReference type="InterPro" id="IPR035396">
    <property type="entry name" value="Bac_rhamnosid6H"/>
</dbReference>
<evidence type="ECO:0000256" key="2">
    <source>
        <dbReference type="ARBA" id="ARBA00012652"/>
    </source>
</evidence>
<dbReference type="SUPFAM" id="SSF48208">
    <property type="entry name" value="Six-hairpin glycosidases"/>
    <property type="match status" value="1"/>
</dbReference>
<keyword evidence="9" id="KW-1185">Reference proteome</keyword>
<evidence type="ECO:0000313" key="9">
    <source>
        <dbReference type="Proteomes" id="UP001589890"/>
    </source>
</evidence>
<dbReference type="Gene3D" id="2.60.420.10">
    <property type="entry name" value="Maltose phosphorylase, domain 3"/>
    <property type="match status" value="1"/>
</dbReference>
<reference evidence="8 9" key="1">
    <citation type="submission" date="2024-09" db="EMBL/GenBank/DDBJ databases">
        <authorList>
            <person name="Sun Q."/>
            <person name="Mori K."/>
        </authorList>
    </citation>
    <scope>NUCLEOTIDE SEQUENCE [LARGE SCALE GENOMIC DNA]</scope>
    <source>
        <strain evidence="8 9">CGMCC 1.15906</strain>
    </source>
</reference>
<dbReference type="RefSeq" id="WP_380049182.1">
    <property type="nucleotide sequence ID" value="NZ_JBHLTC010000022.1"/>
</dbReference>
<gene>
    <name evidence="8" type="ORF">ACFFGN_18545</name>
</gene>